<keyword evidence="3 5" id="KW-1133">Transmembrane helix</keyword>
<evidence type="ECO:0000256" key="4">
    <source>
        <dbReference type="ARBA" id="ARBA00023136"/>
    </source>
</evidence>
<evidence type="ECO:0008006" key="8">
    <source>
        <dbReference type="Google" id="ProtNLM"/>
    </source>
</evidence>
<accession>A0A150PSB9</accession>
<feature type="transmembrane region" description="Helical" evidence="5">
    <location>
        <begin position="12"/>
        <end position="31"/>
    </location>
</feature>
<organism evidence="6 7">
    <name type="scientific">Sorangium cellulosum</name>
    <name type="common">Polyangium cellulosum</name>
    <dbReference type="NCBI Taxonomy" id="56"/>
    <lineage>
        <taxon>Bacteria</taxon>
        <taxon>Pseudomonadati</taxon>
        <taxon>Myxococcota</taxon>
        <taxon>Polyangia</taxon>
        <taxon>Polyangiales</taxon>
        <taxon>Polyangiaceae</taxon>
        <taxon>Sorangium</taxon>
    </lineage>
</organism>
<sequence>MNGAVIYDLAMRLPLAVLMLYNALFVGRDIYVHLFLGRGPAGLTYGTTLAALLATEAYLLLVAALTLVRLRPVRKLSGVVPRITALAAGLLPASLAWLPKVAPTPGRQIAGTLLLVGGLSLAVVSLGWLGKSFSVMPEARRLVTGGPYRLVRHPVYLATAIQGAGVIVLYPSIAAIVLYTVELVLQVIRMGYEERVLRDTFPEYDEYARQTSARLIPRVY</sequence>
<dbReference type="EMBL" id="JELX01001549">
    <property type="protein sequence ID" value="KYF58625.1"/>
    <property type="molecule type" value="Genomic_DNA"/>
</dbReference>
<comment type="caution">
    <text evidence="6">The sequence shown here is derived from an EMBL/GenBank/DDBJ whole genome shotgun (WGS) entry which is preliminary data.</text>
</comment>
<evidence type="ECO:0000256" key="3">
    <source>
        <dbReference type="ARBA" id="ARBA00022989"/>
    </source>
</evidence>
<dbReference type="PANTHER" id="PTHR43847:SF1">
    <property type="entry name" value="BLL3993 PROTEIN"/>
    <property type="match status" value="1"/>
</dbReference>
<dbReference type="GO" id="GO:0012505">
    <property type="term" value="C:endomembrane system"/>
    <property type="evidence" value="ECO:0007669"/>
    <property type="project" value="UniProtKB-SubCell"/>
</dbReference>
<dbReference type="AlphaFoldDB" id="A0A150PSB9"/>
<evidence type="ECO:0000256" key="1">
    <source>
        <dbReference type="ARBA" id="ARBA00004127"/>
    </source>
</evidence>
<feature type="transmembrane region" description="Helical" evidence="5">
    <location>
        <begin position="109"/>
        <end position="129"/>
    </location>
</feature>
<dbReference type="Gene3D" id="1.20.120.1630">
    <property type="match status" value="1"/>
</dbReference>
<name>A0A150PSB9_SORCE</name>
<dbReference type="InterPro" id="IPR052527">
    <property type="entry name" value="Metal_cation-efflux_comp"/>
</dbReference>
<protein>
    <recommendedName>
        <fullName evidence="8">Isoprenylcysteine carboxylmethyltransferase family protein</fullName>
    </recommendedName>
</protein>
<feature type="transmembrane region" description="Helical" evidence="5">
    <location>
        <begin position="79"/>
        <end position="97"/>
    </location>
</feature>
<proteinExistence type="predicted"/>
<reference evidence="6 7" key="1">
    <citation type="submission" date="2014-02" db="EMBL/GenBank/DDBJ databases">
        <title>The small core and large imbalanced accessory genome model reveals a collaborative survival strategy of Sorangium cellulosum strains in nature.</title>
        <authorList>
            <person name="Han K."/>
            <person name="Peng R."/>
            <person name="Blom J."/>
            <person name="Li Y.-Z."/>
        </authorList>
    </citation>
    <scope>NUCLEOTIDE SEQUENCE [LARGE SCALE GENOMIC DNA]</scope>
    <source>
        <strain evidence="6 7">So0157-18</strain>
    </source>
</reference>
<gene>
    <name evidence="6" type="ORF">BE04_22680</name>
</gene>
<dbReference type="Proteomes" id="UP000075604">
    <property type="component" value="Unassembled WGS sequence"/>
</dbReference>
<keyword evidence="4 5" id="KW-0472">Membrane</keyword>
<comment type="subcellular location">
    <subcellularLocation>
        <location evidence="1">Endomembrane system</location>
        <topology evidence="1">Multi-pass membrane protein</topology>
    </subcellularLocation>
</comment>
<feature type="transmembrane region" description="Helical" evidence="5">
    <location>
        <begin position="43"/>
        <end position="67"/>
    </location>
</feature>
<feature type="transmembrane region" description="Helical" evidence="5">
    <location>
        <begin position="176"/>
        <end position="192"/>
    </location>
</feature>
<evidence type="ECO:0000313" key="7">
    <source>
        <dbReference type="Proteomes" id="UP000075604"/>
    </source>
</evidence>
<dbReference type="InterPro" id="IPR007318">
    <property type="entry name" value="Phopholipid_MeTrfase"/>
</dbReference>
<dbReference type="Pfam" id="PF04191">
    <property type="entry name" value="PEMT"/>
    <property type="match status" value="1"/>
</dbReference>
<evidence type="ECO:0000256" key="5">
    <source>
        <dbReference type="SAM" id="Phobius"/>
    </source>
</evidence>
<evidence type="ECO:0000256" key="2">
    <source>
        <dbReference type="ARBA" id="ARBA00022692"/>
    </source>
</evidence>
<keyword evidence="2 5" id="KW-0812">Transmembrane</keyword>
<evidence type="ECO:0000313" key="6">
    <source>
        <dbReference type="EMBL" id="KYF58625.1"/>
    </source>
</evidence>
<dbReference type="PANTHER" id="PTHR43847">
    <property type="entry name" value="BLL3993 PROTEIN"/>
    <property type="match status" value="1"/>
</dbReference>